<dbReference type="PANTHER" id="PTHR24305:SF103">
    <property type="entry name" value="P450, PUTATIVE (EUROFUNG)-RELATED"/>
    <property type="match status" value="1"/>
</dbReference>
<dbReference type="Proteomes" id="UP000750502">
    <property type="component" value="Unassembled WGS sequence"/>
</dbReference>
<keyword evidence="7" id="KW-0812">Transmembrane</keyword>
<dbReference type="Pfam" id="PF00067">
    <property type="entry name" value="p450"/>
    <property type="match status" value="1"/>
</dbReference>
<evidence type="ECO:0000256" key="2">
    <source>
        <dbReference type="ARBA" id="ARBA00022617"/>
    </source>
</evidence>
<dbReference type="PROSITE" id="PS00086">
    <property type="entry name" value="CYTOCHROME_P450"/>
    <property type="match status" value="1"/>
</dbReference>
<comment type="similarity">
    <text evidence="6">Belongs to the cytochrome P450 family.</text>
</comment>
<comment type="cofactor">
    <cofactor evidence="1 5">
        <name>heme</name>
        <dbReference type="ChEBI" id="CHEBI:30413"/>
    </cofactor>
</comment>
<feature type="transmembrane region" description="Helical" evidence="7">
    <location>
        <begin position="12"/>
        <end position="35"/>
    </location>
</feature>
<dbReference type="InterPro" id="IPR002401">
    <property type="entry name" value="Cyt_P450_E_grp-I"/>
</dbReference>
<evidence type="ECO:0000256" key="6">
    <source>
        <dbReference type="RuleBase" id="RU000461"/>
    </source>
</evidence>
<reference evidence="8" key="1">
    <citation type="journal article" date="2020" name="bioRxiv">
        <title>Historical genomics reveals the evolutionary mechanisms behind multiple outbreaks of the host-specific coffee wilt pathogen Fusarium xylarioides.</title>
        <authorList>
            <person name="Peck D."/>
            <person name="Nowell R.W."/>
            <person name="Flood J."/>
            <person name="Ryan M.J."/>
            <person name="Barraclough T.G."/>
        </authorList>
    </citation>
    <scope>NUCLEOTIDE SEQUENCE</scope>
    <source>
        <strain evidence="8">IMI 127659i</strain>
    </source>
</reference>
<evidence type="ECO:0000256" key="4">
    <source>
        <dbReference type="ARBA" id="ARBA00023004"/>
    </source>
</evidence>
<evidence type="ECO:0000313" key="8">
    <source>
        <dbReference type="EMBL" id="KAG5765752.1"/>
    </source>
</evidence>
<dbReference type="AlphaFoldDB" id="A0A9P7HUE1"/>
<keyword evidence="3 5" id="KW-0479">Metal-binding</keyword>
<dbReference type="GO" id="GO:0020037">
    <property type="term" value="F:heme binding"/>
    <property type="evidence" value="ECO:0007669"/>
    <property type="project" value="InterPro"/>
</dbReference>
<dbReference type="PRINTS" id="PR00385">
    <property type="entry name" value="P450"/>
</dbReference>
<evidence type="ECO:0000313" key="9">
    <source>
        <dbReference type="Proteomes" id="UP000750502"/>
    </source>
</evidence>
<keyword evidence="9" id="KW-1185">Reference proteome</keyword>
<keyword evidence="7" id="KW-1133">Transmembrane helix</keyword>
<evidence type="ECO:0000256" key="7">
    <source>
        <dbReference type="SAM" id="Phobius"/>
    </source>
</evidence>
<dbReference type="SUPFAM" id="SSF48264">
    <property type="entry name" value="Cytochrome P450"/>
    <property type="match status" value="1"/>
</dbReference>
<keyword evidence="7" id="KW-0472">Membrane</keyword>
<dbReference type="GO" id="GO:0004497">
    <property type="term" value="F:monooxygenase activity"/>
    <property type="evidence" value="ECO:0007669"/>
    <property type="project" value="UniProtKB-KW"/>
</dbReference>
<dbReference type="Gene3D" id="1.10.630.10">
    <property type="entry name" value="Cytochrome P450"/>
    <property type="match status" value="1"/>
</dbReference>
<protein>
    <recommendedName>
        <fullName evidence="10">Cytochrome P450</fullName>
    </recommendedName>
</protein>
<evidence type="ECO:0000256" key="3">
    <source>
        <dbReference type="ARBA" id="ARBA00022723"/>
    </source>
</evidence>
<name>A0A9P7HUE1_9HYPO</name>
<comment type="caution">
    <text evidence="8">The sequence shown here is derived from an EMBL/GenBank/DDBJ whole genome shotgun (WGS) entry which is preliminary data.</text>
</comment>
<keyword evidence="2 5" id="KW-0349">Heme</keyword>
<keyword evidence="6" id="KW-0503">Monooxygenase</keyword>
<keyword evidence="4 5" id="KW-0408">Iron</keyword>
<evidence type="ECO:0000256" key="5">
    <source>
        <dbReference type="PIRSR" id="PIRSR602401-1"/>
    </source>
</evidence>
<keyword evidence="6" id="KW-0560">Oxidoreductase</keyword>
<dbReference type="PANTHER" id="PTHR24305">
    <property type="entry name" value="CYTOCHROME P450"/>
    <property type="match status" value="1"/>
</dbReference>
<dbReference type="EMBL" id="JADFTT010000186">
    <property type="protein sequence ID" value="KAG5765752.1"/>
    <property type="molecule type" value="Genomic_DNA"/>
</dbReference>
<evidence type="ECO:0008006" key="10">
    <source>
        <dbReference type="Google" id="ProtNLM"/>
    </source>
</evidence>
<proteinExistence type="inferred from homology"/>
<dbReference type="InterPro" id="IPR017972">
    <property type="entry name" value="Cyt_P450_CS"/>
</dbReference>
<gene>
    <name evidence="8" type="ORF">H9Q72_006154</name>
</gene>
<dbReference type="InterPro" id="IPR036396">
    <property type="entry name" value="Cyt_P450_sf"/>
</dbReference>
<reference evidence="8" key="2">
    <citation type="submission" date="2020-10" db="EMBL/GenBank/DDBJ databases">
        <authorList>
            <person name="Peck L.D."/>
            <person name="Nowell R.W."/>
            <person name="Flood J."/>
            <person name="Ryan M.J."/>
            <person name="Barraclough T.G."/>
        </authorList>
    </citation>
    <scope>NUCLEOTIDE SEQUENCE</scope>
    <source>
        <strain evidence="8">IMI 127659i</strain>
    </source>
</reference>
<accession>A0A9P7HUE1</accession>
<dbReference type="InterPro" id="IPR050121">
    <property type="entry name" value="Cytochrome_P450_monoxygenase"/>
</dbReference>
<dbReference type="OrthoDB" id="1470350at2759"/>
<evidence type="ECO:0000256" key="1">
    <source>
        <dbReference type="ARBA" id="ARBA00001971"/>
    </source>
</evidence>
<feature type="binding site" description="axial binding residue" evidence="5">
    <location>
        <position position="467"/>
    </location>
    <ligand>
        <name>heme</name>
        <dbReference type="ChEBI" id="CHEBI:30413"/>
    </ligand>
    <ligandPart>
        <name>Fe</name>
        <dbReference type="ChEBI" id="CHEBI:18248"/>
    </ligandPart>
</feature>
<dbReference type="PRINTS" id="PR00463">
    <property type="entry name" value="EP450I"/>
</dbReference>
<organism evidence="8 9">
    <name type="scientific">Fusarium xylarioides</name>
    <dbReference type="NCBI Taxonomy" id="221167"/>
    <lineage>
        <taxon>Eukaryota</taxon>
        <taxon>Fungi</taxon>
        <taxon>Dikarya</taxon>
        <taxon>Ascomycota</taxon>
        <taxon>Pezizomycotina</taxon>
        <taxon>Sordariomycetes</taxon>
        <taxon>Hypocreomycetidae</taxon>
        <taxon>Hypocreales</taxon>
        <taxon>Nectriaceae</taxon>
        <taxon>Fusarium</taxon>
        <taxon>Fusarium fujikuroi species complex</taxon>
    </lineage>
</organism>
<sequence>MSPEIGSSITWAMGLPILLQGSTVVGILVLGYIVYYRYLHPLAKYPGPPLASVTNLWKTYHLWNLHLPHTLVRLHEKYGDVVRVGPNDLSFRNPDAVNTIYKAGRQLPKTGFYDGFTTFNPNLFGTQDEEIHAIRRRQMAHAFSLQSIKEMEHFVDGHILKLRENLDQFFDTNQEFDLKGMIAFYVFDVLGELAFSRSFNSQDERDLAQLPPISDHVYLACLMGMTPDAVPWIKKVLPFIPIPWLRRLFNARAQLRDLAAACVRQRIEAGSSNRKDLLSSLLEAVDPETGSKLTRLDINTEAFGMIIAGSHTTSGTLTLLFSHLLRNPEALNKVIQELDSNLSNNTGRVVSYEALEKDLPYTWACIHENFRINPVFTMPLPRMIMTPGGLVIQGCQIPQKVRLNNVIESSETNDRKTTVFALNHVVHHNPSVWGKDHDQFIPDRFLGLNSKELQGYLSPFSTGHRMCIGKNLAMMNILKVLSTVLRNYRLEMLHPDEPVDTLSVGISEKKGGLICKVSRR</sequence>
<dbReference type="InterPro" id="IPR001128">
    <property type="entry name" value="Cyt_P450"/>
</dbReference>
<dbReference type="GO" id="GO:0005506">
    <property type="term" value="F:iron ion binding"/>
    <property type="evidence" value="ECO:0007669"/>
    <property type="project" value="InterPro"/>
</dbReference>
<dbReference type="GO" id="GO:0016705">
    <property type="term" value="F:oxidoreductase activity, acting on paired donors, with incorporation or reduction of molecular oxygen"/>
    <property type="evidence" value="ECO:0007669"/>
    <property type="project" value="InterPro"/>
</dbReference>